<dbReference type="NCBIfam" id="TIGR00173">
    <property type="entry name" value="menD"/>
    <property type="match status" value="1"/>
</dbReference>
<comment type="pathway">
    <text evidence="7">Quinol/quinone metabolism; 1,4-dihydroxy-2-naphthoate biosynthesis; 1,4-dihydroxy-2-naphthoate from chorismate: step 2/7.</text>
</comment>
<dbReference type="PANTHER" id="PTHR42916">
    <property type="entry name" value="2-SUCCINYL-5-ENOLPYRUVYL-6-HYDROXY-3-CYCLOHEXENE-1-CARBOXYLATE SYNTHASE"/>
    <property type="match status" value="1"/>
</dbReference>
<dbReference type="Gene3D" id="3.40.50.970">
    <property type="match status" value="2"/>
</dbReference>
<dbReference type="UniPathway" id="UPA00079"/>
<dbReference type="GO" id="GO:0030145">
    <property type="term" value="F:manganese ion binding"/>
    <property type="evidence" value="ECO:0007669"/>
    <property type="project" value="UniProtKB-UniRule"/>
</dbReference>
<dbReference type="AlphaFoldDB" id="A0A1H3A2E2"/>
<keyword evidence="12" id="KW-1185">Reference proteome</keyword>
<comment type="function">
    <text evidence="7">Catalyzes the thiamine diphosphate-dependent decarboxylation of 2-oxoglutarate and the subsequent addition of the resulting succinic semialdehyde-thiamine pyrophosphate anion to isochorismate to yield 2-succinyl-5-enolpyruvyl-6-hydroxy-3-cyclohexene-1-carboxylate (SEPHCHC).</text>
</comment>
<dbReference type="Gene3D" id="3.40.50.1220">
    <property type="entry name" value="TPP-binding domain"/>
    <property type="match status" value="1"/>
</dbReference>
<evidence type="ECO:0000313" key="11">
    <source>
        <dbReference type="EMBL" id="SDX23069.1"/>
    </source>
</evidence>
<dbReference type="UniPathway" id="UPA01057">
    <property type="reaction ID" value="UER00164"/>
</dbReference>
<dbReference type="Proteomes" id="UP000198534">
    <property type="component" value="Unassembled WGS sequence"/>
</dbReference>
<evidence type="ECO:0000256" key="4">
    <source>
        <dbReference type="ARBA" id="ARBA00022842"/>
    </source>
</evidence>
<comment type="cofactor">
    <cofactor evidence="7">
        <name>Mg(2+)</name>
        <dbReference type="ChEBI" id="CHEBI:18420"/>
    </cofactor>
    <cofactor evidence="7">
        <name>Mn(2+)</name>
        <dbReference type="ChEBI" id="CHEBI:29035"/>
    </cofactor>
</comment>
<name>A0A1H3A2E2_9BACL</name>
<dbReference type="GO" id="GO:0009234">
    <property type="term" value="P:menaquinone biosynthetic process"/>
    <property type="evidence" value="ECO:0007669"/>
    <property type="project" value="UniProtKB-UniRule"/>
</dbReference>
<dbReference type="Pfam" id="PF02776">
    <property type="entry name" value="TPP_enzyme_N"/>
    <property type="match status" value="1"/>
</dbReference>
<dbReference type="Pfam" id="PF02775">
    <property type="entry name" value="TPP_enzyme_C"/>
    <property type="match status" value="1"/>
</dbReference>
<feature type="domain" description="Thiamine pyrophosphate enzyme TPP-binding" evidence="8">
    <location>
        <begin position="449"/>
        <end position="564"/>
    </location>
</feature>
<evidence type="ECO:0000259" key="10">
    <source>
        <dbReference type="Pfam" id="PF16582"/>
    </source>
</evidence>
<keyword evidence="1 7" id="KW-0474">Menaquinone biosynthesis</keyword>
<dbReference type="PIRSF" id="PIRSF004983">
    <property type="entry name" value="MenD"/>
    <property type="match status" value="1"/>
</dbReference>
<evidence type="ECO:0000256" key="6">
    <source>
        <dbReference type="ARBA" id="ARBA00023211"/>
    </source>
</evidence>
<evidence type="ECO:0000313" key="12">
    <source>
        <dbReference type="Proteomes" id="UP000198534"/>
    </source>
</evidence>
<dbReference type="HAMAP" id="MF_01659">
    <property type="entry name" value="MenD"/>
    <property type="match status" value="1"/>
</dbReference>
<dbReference type="Pfam" id="PF16582">
    <property type="entry name" value="TPP_enzyme_M_2"/>
    <property type="match status" value="1"/>
</dbReference>
<dbReference type="InterPro" id="IPR032264">
    <property type="entry name" value="MenD_middle"/>
</dbReference>
<keyword evidence="2 7" id="KW-0808">Transferase</keyword>
<dbReference type="PANTHER" id="PTHR42916:SF1">
    <property type="entry name" value="PROTEIN PHYLLO, CHLOROPLASTIC"/>
    <property type="match status" value="1"/>
</dbReference>
<dbReference type="InterPro" id="IPR012001">
    <property type="entry name" value="Thiamin_PyroP_enz_TPP-bd_dom"/>
</dbReference>
<protein>
    <recommendedName>
        <fullName evidence="7">2-succinyl-5-enolpyruvyl-6-hydroxy-3-cyclohexene-1-carboxylate synthase</fullName>
        <shortName evidence="7">SEPHCHC synthase</shortName>
        <ecNumber evidence="7">2.2.1.9</ecNumber>
    </recommendedName>
    <alternativeName>
        <fullName evidence="7">Menaquinone biosynthesis protein MenD</fullName>
    </alternativeName>
</protein>
<evidence type="ECO:0000256" key="2">
    <source>
        <dbReference type="ARBA" id="ARBA00022679"/>
    </source>
</evidence>
<proteinExistence type="inferred from homology"/>
<comment type="catalytic activity">
    <reaction evidence="7">
        <text>isochorismate + 2-oxoglutarate + H(+) = 5-enolpyruvoyl-6-hydroxy-2-succinyl-cyclohex-3-ene-1-carboxylate + CO2</text>
        <dbReference type="Rhea" id="RHEA:25593"/>
        <dbReference type="ChEBI" id="CHEBI:15378"/>
        <dbReference type="ChEBI" id="CHEBI:16526"/>
        <dbReference type="ChEBI" id="CHEBI:16810"/>
        <dbReference type="ChEBI" id="CHEBI:29780"/>
        <dbReference type="ChEBI" id="CHEBI:58818"/>
        <dbReference type="EC" id="2.2.1.9"/>
    </reaction>
</comment>
<evidence type="ECO:0000256" key="1">
    <source>
        <dbReference type="ARBA" id="ARBA00022428"/>
    </source>
</evidence>
<comment type="subunit">
    <text evidence="7">Homodimer.</text>
</comment>
<evidence type="ECO:0000259" key="8">
    <source>
        <dbReference type="Pfam" id="PF02775"/>
    </source>
</evidence>
<evidence type="ECO:0000259" key="9">
    <source>
        <dbReference type="Pfam" id="PF02776"/>
    </source>
</evidence>
<dbReference type="InterPro" id="IPR011766">
    <property type="entry name" value="TPP_enzyme_TPP-bd"/>
</dbReference>
<comment type="pathway">
    <text evidence="7">Quinol/quinone metabolism; menaquinone biosynthesis.</text>
</comment>
<dbReference type="GO" id="GO:0030976">
    <property type="term" value="F:thiamine pyrophosphate binding"/>
    <property type="evidence" value="ECO:0007669"/>
    <property type="project" value="UniProtKB-UniRule"/>
</dbReference>
<comment type="cofactor">
    <cofactor evidence="7">
        <name>thiamine diphosphate</name>
        <dbReference type="ChEBI" id="CHEBI:58937"/>
    </cofactor>
    <text evidence="7">Binds 1 thiamine pyrophosphate per subunit.</text>
</comment>
<gene>
    <name evidence="7" type="primary">menD</name>
    <name evidence="11" type="ORF">SAMN05444487_11277</name>
</gene>
<keyword evidence="4 7" id="KW-0460">Magnesium</keyword>
<comment type="similarity">
    <text evidence="7">Belongs to the TPP enzyme family. MenD subfamily.</text>
</comment>
<dbReference type="EMBL" id="FNNQ01000012">
    <property type="protein sequence ID" value="SDX23069.1"/>
    <property type="molecule type" value="Genomic_DNA"/>
</dbReference>
<dbReference type="SUPFAM" id="SSF52518">
    <property type="entry name" value="Thiamin diphosphate-binding fold (THDP-binding)"/>
    <property type="match status" value="2"/>
</dbReference>
<dbReference type="GO" id="GO:0070204">
    <property type="term" value="F:2-succinyl-5-enolpyruvyl-6-hydroxy-3-cyclohexene-1-carboxylic-acid synthase activity"/>
    <property type="evidence" value="ECO:0007669"/>
    <property type="project" value="UniProtKB-UniRule"/>
</dbReference>
<evidence type="ECO:0000256" key="5">
    <source>
        <dbReference type="ARBA" id="ARBA00023052"/>
    </source>
</evidence>
<dbReference type="InterPro" id="IPR029035">
    <property type="entry name" value="DHS-like_NAD/FAD-binding_dom"/>
</dbReference>
<dbReference type="CDD" id="cd02009">
    <property type="entry name" value="TPP_SHCHC_synthase"/>
    <property type="match status" value="1"/>
</dbReference>
<dbReference type="CDD" id="cd07037">
    <property type="entry name" value="TPP_PYR_MenD"/>
    <property type="match status" value="1"/>
</dbReference>
<dbReference type="EC" id="2.2.1.9" evidence="7"/>
<dbReference type="InterPro" id="IPR029061">
    <property type="entry name" value="THDP-binding"/>
</dbReference>
<sequence length="595" mass="65083">MLQDYIVDLTGYTGAFVDELVMSGVTEVIISPGSRSTPLAMVMANHPGLNIKMHVDERSAGFFALGLAKASRKPVALLCTSGTAAANYYPAVVEAKLARVPLVVLTSDRPHELRDVGAPQAIDQLGMFGSHVKWFAEMALPEASASMLRYARTMAARATKTASIGPAGPVHLNFPFREPLVPDVTSQGMFTGGRRSSKRDFYIHITTGDRKLDSFILDEWASELAEVERGLIICGPQEDPLLGKALVHLAESLRWPILADPLSQLRRGEHKNGWVIDSYDAFLRHPVIKERAVPEVVIRFGAMPVSKALLLFLGQFRDCRQLVVDPDGGWREPTLSATEMIYSDPDHFAKEVAKRVSAIDPKRQGNWSENLLELDARTRAGMVASSVQIEGLFEGRVFTELGKTMPDGSLLFTGNSMPVRDMDSFFTKEGAMVWGMANRGANGIDGVTSTALGAALVQSPTVLVLGDLSFYHDLNGLLAAKLHTINITIIVINNGGGGIFSFLPQAKEADQVAFETLFGTPLGLDYEPVITMYGGSFTRISSWEEFHNALQKSMDGKGMHVIEIPTDRTDNVSTHRAIWENVHQSLDPWLAEVSF</sequence>
<keyword evidence="3 7" id="KW-0479">Metal-binding</keyword>
<evidence type="ECO:0000256" key="3">
    <source>
        <dbReference type="ARBA" id="ARBA00022723"/>
    </source>
</evidence>
<keyword evidence="6 7" id="KW-0464">Manganese</keyword>
<dbReference type="SUPFAM" id="SSF52467">
    <property type="entry name" value="DHS-like NAD/FAD-binding domain"/>
    <property type="match status" value="1"/>
</dbReference>
<reference evidence="11 12" key="1">
    <citation type="submission" date="2016-10" db="EMBL/GenBank/DDBJ databases">
        <authorList>
            <person name="de Groot N.N."/>
        </authorList>
    </citation>
    <scope>NUCLEOTIDE SEQUENCE [LARGE SCALE GENOMIC DNA]</scope>
    <source>
        <strain evidence="11 12">DSM 45610</strain>
    </source>
</reference>
<dbReference type="STRING" id="1048340.SAMN05444487_11277"/>
<feature type="domain" description="Thiamine pyrophosphate enzyme N-terminal TPP-binding" evidence="9">
    <location>
        <begin position="15"/>
        <end position="127"/>
    </location>
</feature>
<accession>A0A1H3A2E2</accession>
<dbReference type="InterPro" id="IPR004433">
    <property type="entry name" value="MenaQ_synth_MenD"/>
</dbReference>
<keyword evidence="5 7" id="KW-0786">Thiamine pyrophosphate</keyword>
<feature type="domain" description="Menaquinone biosynthesis protein MenD middle" evidence="10">
    <location>
        <begin position="227"/>
        <end position="412"/>
    </location>
</feature>
<evidence type="ECO:0000256" key="7">
    <source>
        <dbReference type="HAMAP-Rule" id="MF_01659"/>
    </source>
</evidence>
<dbReference type="GO" id="GO:0000287">
    <property type="term" value="F:magnesium ion binding"/>
    <property type="evidence" value="ECO:0007669"/>
    <property type="project" value="UniProtKB-UniRule"/>
</dbReference>
<organism evidence="11 12">
    <name type="scientific">Marininema mesophilum</name>
    <dbReference type="NCBI Taxonomy" id="1048340"/>
    <lineage>
        <taxon>Bacteria</taxon>
        <taxon>Bacillati</taxon>
        <taxon>Bacillota</taxon>
        <taxon>Bacilli</taxon>
        <taxon>Bacillales</taxon>
        <taxon>Thermoactinomycetaceae</taxon>
        <taxon>Marininema</taxon>
    </lineage>
</organism>